<dbReference type="AlphaFoldDB" id="A0AAV4T3X2"/>
<feature type="compositionally biased region" description="Basic and acidic residues" evidence="1">
    <location>
        <begin position="156"/>
        <end position="168"/>
    </location>
</feature>
<dbReference type="Proteomes" id="UP001054945">
    <property type="component" value="Unassembled WGS sequence"/>
</dbReference>
<organism evidence="2 3">
    <name type="scientific">Caerostris extrusa</name>
    <name type="common">Bark spider</name>
    <name type="synonym">Caerostris bankana</name>
    <dbReference type="NCBI Taxonomy" id="172846"/>
    <lineage>
        <taxon>Eukaryota</taxon>
        <taxon>Metazoa</taxon>
        <taxon>Ecdysozoa</taxon>
        <taxon>Arthropoda</taxon>
        <taxon>Chelicerata</taxon>
        <taxon>Arachnida</taxon>
        <taxon>Araneae</taxon>
        <taxon>Araneomorphae</taxon>
        <taxon>Entelegynae</taxon>
        <taxon>Araneoidea</taxon>
        <taxon>Araneidae</taxon>
        <taxon>Caerostris</taxon>
    </lineage>
</organism>
<evidence type="ECO:0000313" key="3">
    <source>
        <dbReference type="Proteomes" id="UP001054945"/>
    </source>
</evidence>
<proteinExistence type="predicted"/>
<sequence length="211" mass="24833">MQILDDHSKRSKSILDDHSKDQNQFLMMHSKRCPQKVLYAICKFLTSNCMCSPFALFPQMLHTRSYDLLLKLSARFLYDLSGDKATGTFKLTRKYDYPIIDLDVQCNQSQVFSARNPLLIKDSNSTCIPQGKSLLSHRNYNEPLIKTLRRREDKTAVGEEREGFVEPNKRKRPPFSCCEENTHTETKRFPRTVSFQWFRYRQKETKPSENH</sequence>
<protein>
    <submittedName>
        <fullName evidence="2">Uncharacterized protein</fullName>
    </submittedName>
</protein>
<comment type="caution">
    <text evidence="2">The sequence shown here is derived from an EMBL/GenBank/DDBJ whole genome shotgun (WGS) entry which is preliminary data.</text>
</comment>
<accession>A0AAV4T3X2</accession>
<reference evidence="2 3" key="1">
    <citation type="submission" date="2021-06" db="EMBL/GenBank/DDBJ databases">
        <title>Caerostris extrusa draft genome.</title>
        <authorList>
            <person name="Kono N."/>
            <person name="Arakawa K."/>
        </authorList>
    </citation>
    <scope>NUCLEOTIDE SEQUENCE [LARGE SCALE GENOMIC DNA]</scope>
</reference>
<dbReference type="EMBL" id="BPLR01010706">
    <property type="protein sequence ID" value="GIY41338.1"/>
    <property type="molecule type" value="Genomic_DNA"/>
</dbReference>
<evidence type="ECO:0000256" key="1">
    <source>
        <dbReference type="SAM" id="MobiDB-lite"/>
    </source>
</evidence>
<name>A0AAV4T3X2_CAEEX</name>
<gene>
    <name evidence="2" type="ORF">CEXT_557451</name>
</gene>
<keyword evidence="3" id="KW-1185">Reference proteome</keyword>
<evidence type="ECO:0000313" key="2">
    <source>
        <dbReference type="EMBL" id="GIY41338.1"/>
    </source>
</evidence>
<feature type="region of interest" description="Disordered" evidence="1">
    <location>
        <begin position="156"/>
        <end position="183"/>
    </location>
</feature>